<dbReference type="GO" id="GO:0016756">
    <property type="term" value="F:glutathione gamma-glutamylcysteinyltransferase activity"/>
    <property type="evidence" value="ECO:0007669"/>
    <property type="project" value="UniProtKB-EC"/>
</dbReference>
<dbReference type="Gene3D" id="3.90.70.30">
    <property type="entry name" value="Phytochelatin synthase, N-terminal domain"/>
    <property type="match status" value="1"/>
</dbReference>
<dbReference type="SUPFAM" id="SSF54001">
    <property type="entry name" value="Cysteine proteinases"/>
    <property type="match status" value="1"/>
</dbReference>
<dbReference type="InterPro" id="IPR040409">
    <property type="entry name" value="PCS-like"/>
</dbReference>
<dbReference type="GO" id="GO:0010038">
    <property type="term" value="P:response to metal ion"/>
    <property type="evidence" value="ECO:0007669"/>
    <property type="project" value="InterPro"/>
</dbReference>
<dbReference type="Proteomes" id="UP000650833">
    <property type="component" value="Unassembled WGS sequence"/>
</dbReference>
<dbReference type="InterPro" id="IPR007719">
    <property type="entry name" value="PCS_N"/>
</dbReference>
<dbReference type="OrthoDB" id="448954at2759"/>
<reference evidence="6" key="1">
    <citation type="submission" date="2020-12" db="EMBL/GenBank/DDBJ databases">
        <title>Metabolic potential, ecology and presence of endohyphal bacteria is reflected in genomic diversity of Mucoromycotina.</title>
        <authorList>
            <person name="Muszewska A."/>
            <person name="Okrasinska A."/>
            <person name="Steczkiewicz K."/>
            <person name="Drgas O."/>
            <person name="Orlowska M."/>
            <person name="Perlinska-Lenart U."/>
            <person name="Aleksandrzak-Piekarczyk T."/>
            <person name="Szatraj K."/>
            <person name="Zielenkiewicz U."/>
            <person name="Pilsyk S."/>
            <person name="Malc E."/>
            <person name="Mieczkowski P."/>
            <person name="Kruszewska J.S."/>
            <person name="Biernat P."/>
            <person name="Pawlowska J."/>
        </authorList>
    </citation>
    <scope>NUCLEOTIDE SEQUENCE</scope>
    <source>
        <strain evidence="6">CBS 226.32</strain>
    </source>
</reference>
<evidence type="ECO:0000313" key="6">
    <source>
        <dbReference type="EMBL" id="KAG2193176.1"/>
    </source>
</evidence>
<dbReference type="GO" id="GO:0046938">
    <property type="term" value="P:phytochelatin biosynthetic process"/>
    <property type="evidence" value="ECO:0007669"/>
    <property type="project" value="InterPro"/>
</dbReference>
<evidence type="ECO:0000256" key="2">
    <source>
        <dbReference type="ARBA" id="ARBA00022539"/>
    </source>
</evidence>
<dbReference type="EMBL" id="JAEPRC010000669">
    <property type="protein sequence ID" value="KAG2193176.1"/>
    <property type="molecule type" value="Genomic_DNA"/>
</dbReference>
<evidence type="ECO:0000256" key="1">
    <source>
        <dbReference type="ARBA" id="ARBA00012468"/>
    </source>
</evidence>
<keyword evidence="3" id="KW-0808">Transferase</keyword>
<dbReference type="Pfam" id="PF05023">
    <property type="entry name" value="Phytochelatin"/>
    <property type="match status" value="1"/>
</dbReference>
<evidence type="ECO:0000313" key="7">
    <source>
        <dbReference type="Proteomes" id="UP000650833"/>
    </source>
</evidence>
<proteinExistence type="predicted"/>
<keyword evidence="2" id="KW-0104">Cadmium</keyword>
<gene>
    <name evidence="6" type="ORF">INT46_007116</name>
</gene>
<dbReference type="PANTHER" id="PTHR33447">
    <property type="entry name" value="GLUTATHIONE GAMMA-GLUTAMYLCYSTEINYLTRANSFERASE"/>
    <property type="match status" value="1"/>
</dbReference>
<name>A0A8H7UP07_9FUNG</name>
<evidence type="ECO:0000256" key="3">
    <source>
        <dbReference type="ARBA" id="ARBA00022679"/>
    </source>
</evidence>
<dbReference type="EC" id="2.3.2.15" evidence="1"/>
<feature type="domain" description="Peptidase C83" evidence="5">
    <location>
        <begin position="57"/>
        <end position="279"/>
    </location>
</feature>
<accession>A0A8H7UP07</accession>
<sequence length="311" mass="34813">MASRTLLSKTCIKSVLVQAATKKNILNNRTTIFPGSQASRQATTTTTSDKSTTQGRQATFQLFDFTNKNKEEVHLVKFTSVEGKRLFRNAMVQGHAESFFKLMGNFSTQSSPSHGGVSSLAMVLNALEIDPKRTWKGNWRWFSSEQMKTCSPAESIQERGIPFDEFTCLAQTHCKVQPRRGVSYKQFLSDLETVTSDTTSQMVVNYSRACLGQQDHFAHFSPIGGFNKVENQVLIMDVARGKYPSVWVSTKDLFKAMMTVSKEEAGRSRGYFVLSNYEQVKQQSPQIFLASTATSSKLKCQDCSRKCHANA</sequence>
<dbReference type="PROSITE" id="PS51443">
    <property type="entry name" value="PCS"/>
    <property type="match status" value="1"/>
</dbReference>
<evidence type="ECO:0000256" key="4">
    <source>
        <dbReference type="ARBA" id="ARBA00022723"/>
    </source>
</evidence>
<dbReference type="AlphaFoldDB" id="A0A8H7UP07"/>
<evidence type="ECO:0000259" key="5">
    <source>
        <dbReference type="PROSITE" id="PS51443"/>
    </source>
</evidence>
<dbReference type="FunFam" id="3.90.70.30:FF:000001">
    <property type="entry name" value="Glutathione gamma-glutamylcysteinyltransferase 1"/>
    <property type="match status" value="1"/>
</dbReference>
<dbReference type="GO" id="GO:0046872">
    <property type="term" value="F:metal ion binding"/>
    <property type="evidence" value="ECO:0007669"/>
    <property type="project" value="UniProtKB-KW"/>
</dbReference>
<dbReference type="InterPro" id="IPR038765">
    <property type="entry name" value="Papain-like_cys_pep_sf"/>
</dbReference>
<organism evidence="6 7">
    <name type="scientific">Mucor plumbeus</name>
    <dbReference type="NCBI Taxonomy" id="97098"/>
    <lineage>
        <taxon>Eukaryota</taxon>
        <taxon>Fungi</taxon>
        <taxon>Fungi incertae sedis</taxon>
        <taxon>Mucoromycota</taxon>
        <taxon>Mucoromycotina</taxon>
        <taxon>Mucoromycetes</taxon>
        <taxon>Mucorales</taxon>
        <taxon>Mucorineae</taxon>
        <taxon>Mucoraceae</taxon>
        <taxon>Mucor</taxon>
    </lineage>
</organism>
<protein>
    <recommendedName>
        <fullName evidence="1">glutathione gamma-glutamylcysteinyltransferase</fullName>
        <ecNumber evidence="1">2.3.2.15</ecNumber>
    </recommendedName>
</protein>
<keyword evidence="7" id="KW-1185">Reference proteome</keyword>
<keyword evidence="4" id="KW-0479">Metal-binding</keyword>
<dbReference type="InterPro" id="IPR038156">
    <property type="entry name" value="PCS_N_sf"/>
</dbReference>
<comment type="caution">
    <text evidence="6">The sequence shown here is derived from an EMBL/GenBank/DDBJ whole genome shotgun (WGS) entry which is preliminary data.</text>
</comment>